<feature type="compositionally biased region" description="Low complexity" evidence="3">
    <location>
        <begin position="1760"/>
        <end position="1791"/>
    </location>
</feature>
<dbReference type="PANTHER" id="PTHR15439">
    <property type="entry name" value="RETINOBLASTOMA-BINDING PROTEIN 6"/>
    <property type="match status" value="1"/>
</dbReference>
<feature type="compositionally biased region" description="Acidic residues" evidence="3">
    <location>
        <begin position="279"/>
        <end position="293"/>
    </location>
</feature>
<gene>
    <name evidence="4" type="ORF">BG015_009759</name>
</gene>
<proteinExistence type="predicted"/>
<evidence type="ECO:0000256" key="3">
    <source>
        <dbReference type="SAM" id="MobiDB-lite"/>
    </source>
</evidence>
<feature type="compositionally biased region" description="Low complexity" evidence="3">
    <location>
        <begin position="1331"/>
        <end position="1348"/>
    </location>
</feature>
<feature type="region of interest" description="Disordered" evidence="3">
    <location>
        <begin position="1480"/>
        <end position="1566"/>
    </location>
</feature>
<feature type="coiled-coil region" evidence="2">
    <location>
        <begin position="1686"/>
        <end position="1713"/>
    </location>
</feature>
<dbReference type="EMBL" id="JAAAUQ010000065">
    <property type="protein sequence ID" value="KAF9155471.1"/>
    <property type="molecule type" value="Genomic_DNA"/>
</dbReference>
<feature type="compositionally biased region" description="Polar residues" evidence="3">
    <location>
        <begin position="1491"/>
        <end position="1509"/>
    </location>
</feature>
<keyword evidence="2" id="KW-0175">Coiled coil</keyword>
<feature type="region of interest" description="Disordered" evidence="3">
    <location>
        <begin position="1036"/>
        <end position="1078"/>
    </location>
</feature>
<dbReference type="GO" id="GO:0016567">
    <property type="term" value="P:protein ubiquitination"/>
    <property type="evidence" value="ECO:0007669"/>
    <property type="project" value="InterPro"/>
</dbReference>
<feature type="coiled-coil region" evidence="2">
    <location>
        <begin position="1098"/>
        <end position="1132"/>
    </location>
</feature>
<comment type="caution">
    <text evidence="4">The sequence shown here is derived from an EMBL/GenBank/DDBJ whole genome shotgun (WGS) entry which is preliminary data.</text>
</comment>
<feature type="compositionally biased region" description="Basic and acidic residues" evidence="3">
    <location>
        <begin position="476"/>
        <end position="490"/>
    </location>
</feature>
<feature type="compositionally biased region" description="Acidic residues" evidence="3">
    <location>
        <begin position="241"/>
        <end position="269"/>
    </location>
</feature>
<feature type="region of interest" description="Disordered" evidence="3">
    <location>
        <begin position="1820"/>
        <end position="1863"/>
    </location>
</feature>
<keyword evidence="1" id="KW-0238">DNA-binding</keyword>
<feature type="compositionally biased region" description="Basic and acidic residues" evidence="3">
    <location>
        <begin position="642"/>
        <end position="664"/>
    </location>
</feature>
<feature type="region of interest" description="Disordered" evidence="3">
    <location>
        <begin position="1992"/>
        <end position="2023"/>
    </location>
</feature>
<dbReference type="InterPro" id="IPR038279">
    <property type="entry name" value="Ndc10_dom2_sf"/>
</dbReference>
<dbReference type="GO" id="GO:0006511">
    <property type="term" value="P:ubiquitin-dependent protein catabolic process"/>
    <property type="evidence" value="ECO:0007669"/>
    <property type="project" value="TreeGrafter"/>
</dbReference>
<feature type="region of interest" description="Disordered" evidence="3">
    <location>
        <begin position="641"/>
        <end position="664"/>
    </location>
</feature>
<feature type="compositionally biased region" description="Polar residues" evidence="3">
    <location>
        <begin position="1065"/>
        <end position="1078"/>
    </location>
</feature>
<reference evidence="4" key="1">
    <citation type="journal article" date="2020" name="Fungal Divers.">
        <title>Resolving the Mortierellaceae phylogeny through synthesis of multi-gene phylogenetics and phylogenomics.</title>
        <authorList>
            <person name="Vandepol N."/>
            <person name="Liber J."/>
            <person name="Desiro A."/>
            <person name="Na H."/>
            <person name="Kennedy M."/>
            <person name="Barry K."/>
            <person name="Grigoriev I.V."/>
            <person name="Miller A.N."/>
            <person name="O'Donnell K."/>
            <person name="Stajich J.E."/>
            <person name="Bonito G."/>
        </authorList>
    </citation>
    <scope>NUCLEOTIDE SEQUENCE</scope>
    <source>
        <strain evidence="4">NRRL 6426</strain>
    </source>
</reference>
<dbReference type="GO" id="GO:0006397">
    <property type="term" value="P:mRNA processing"/>
    <property type="evidence" value="ECO:0007669"/>
    <property type="project" value="InterPro"/>
</dbReference>
<feature type="region of interest" description="Disordered" evidence="3">
    <location>
        <begin position="1268"/>
        <end position="1401"/>
    </location>
</feature>
<evidence type="ECO:0000313" key="4">
    <source>
        <dbReference type="EMBL" id="KAF9155471.1"/>
    </source>
</evidence>
<keyword evidence="5" id="KW-1185">Reference proteome</keyword>
<dbReference type="GO" id="GO:0005634">
    <property type="term" value="C:nucleus"/>
    <property type="evidence" value="ECO:0007669"/>
    <property type="project" value="TreeGrafter"/>
</dbReference>
<feature type="compositionally biased region" description="Acidic residues" evidence="3">
    <location>
        <begin position="2206"/>
        <end position="2225"/>
    </location>
</feature>
<feature type="compositionally biased region" description="Polar residues" evidence="3">
    <location>
        <begin position="495"/>
        <end position="505"/>
    </location>
</feature>
<dbReference type="PANTHER" id="PTHR15439:SF0">
    <property type="entry name" value="CELL DIVISION CYCLE AND APOPTOSIS REGULATOR PROTEIN 1-RELATED"/>
    <property type="match status" value="1"/>
</dbReference>
<feature type="region of interest" description="Disordered" evidence="3">
    <location>
        <begin position="433"/>
        <end position="507"/>
    </location>
</feature>
<feature type="region of interest" description="Disordered" evidence="3">
    <location>
        <begin position="1713"/>
        <end position="1791"/>
    </location>
</feature>
<accession>A0A9P5S5H9</accession>
<dbReference type="OrthoDB" id="2431397at2759"/>
<feature type="compositionally biased region" description="Low complexity" evidence="3">
    <location>
        <begin position="1270"/>
        <end position="1322"/>
    </location>
</feature>
<feature type="compositionally biased region" description="Basic and acidic residues" evidence="3">
    <location>
        <begin position="209"/>
        <end position="235"/>
    </location>
</feature>
<feature type="compositionally biased region" description="Low complexity" evidence="3">
    <location>
        <begin position="1521"/>
        <end position="1536"/>
    </location>
</feature>
<dbReference type="GO" id="GO:0003677">
    <property type="term" value="F:DNA binding"/>
    <property type="evidence" value="ECO:0007669"/>
    <property type="project" value="UniProtKB-KW"/>
</dbReference>
<feature type="compositionally biased region" description="Acidic residues" evidence="3">
    <location>
        <begin position="30"/>
        <end position="70"/>
    </location>
</feature>
<feature type="region of interest" description="Disordered" evidence="3">
    <location>
        <begin position="2158"/>
        <end position="2231"/>
    </location>
</feature>
<feature type="compositionally biased region" description="Pro residues" evidence="3">
    <location>
        <begin position="1136"/>
        <end position="1163"/>
    </location>
</feature>
<feature type="region of interest" description="Disordered" evidence="3">
    <location>
        <begin position="1"/>
        <end position="76"/>
    </location>
</feature>
<dbReference type="Gene3D" id="1.10.443.20">
    <property type="entry name" value="Centromere DNA-binding protein complex CBF3 subunit, domain 2"/>
    <property type="match status" value="4"/>
</dbReference>
<feature type="compositionally biased region" description="Basic residues" evidence="3">
    <location>
        <begin position="1349"/>
        <end position="1364"/>
    </location>
</feature>
<feature type="region of interest" description="Disordered" evidence="3">
    <location>
        <begin position="1132"/>
        <end position="1166"/>
    </location>
</feature>
<protein>
    <submittedName>
        <fullName evidence="4">Uncharacterized protein</fullName>
    </submittedName>
</protein>
<feature type="compositionally biased region" description="Polar residues" evidence="3">
    <location>
        <begin position="455"/>
        <end position="467"/>
    </location>
</feature>
<feature type="region of interest" description="Disordered" evidence="3">
    <location>
        <begin position="204"/>
        <end position="308"/>
    </location>
</feature>
<evidence type="ECO:0000313" key="5">
    <source>
        <dbReference type="Proteomes" id="UP000748756"/>
    </source>
</evidence>
<dbReference type="GO" id="GO:0061630">
    <property type="term" value="F:ubiquitin protein ligase activity"/>
    <property type="evidence" value="ECO:0007669"/>
    <property type="project" value="InterPro"/>
</dbReference>
<feature type="compositionally biased region" description="Polar residues" evidence="3">
    <location>
        <begin position="1992"/>
        <end position="2006"/>
    </location>
</feature>
<sequence length="2546" mass="283919">MSGAQESDQEDSDALSNTSDVSSSEHGDEEREEKEEEDDEDEGESEKSEEFDDNVDGSEESNESESDSSEPVEKPTTNLMIYSTRLVRWKKWCIRKRFADGDIVTREKLIRFAQEATAQKAYVDKENPHLSIEPFVTQGRRCTWNTVNTYISAVRALYREQRSKLGQPCLKEDIGFKEVSAIMNDYKDLMETLSGSKKLPGKVVTSKLRSTEKVKKNGDMKRREFRRTLPDKLETNVDCTADIDEDKDDDDDEEGQEDEEGEEDGDEEEVAKVDKDEGGDNDDKEVGEEEVEATSDIQNAPSQKKRREQLAIPGFKSHNYKDAIYHNHWKNWCIQKRYPDGEKVTREKLGLYVKELSAQEAFEDPDKPHLSFQPLILDKRYKSDLVSSATREKYPRFVRRLYAHQCRADGIVPNAQRDLGSANLDKMLQDYEKSMKGSSSHSTGVRGGKNRRTRASNNRSVITTKSAPKSRQRRTPAREDGDNEEKEGGHKQQRLRSSTSRTQQPLLIPELKTSDMYLGYQRHWRAWCIRKRHLDGCEVTGEKFVKYVTEITAEEGYYDDINPHLSIEPLYVHGRRPPCRRVAINTIRAYLAAVRVLYREQCLRDGITPNVNEDPEKAKVDVLIERYRDLLQKESMVLETNAGHHEDKRQSDVHVNKAKQERRKCPEVTMAPLKQTMSALWAPEGTDLTEKSRKFTLQDRFRSSFEYFKSDSSHDLSTVMTSYLHLIHMESQDDLSYFTTGIALDKGLRKTHRNHERYSIFLRESDVEVCPVGALAFYLLAIWTDKRSVPDFRSQDWENRHLLTSKGAPKAQNSVRQVLFDVSKLPDSPFQNGTEAMLNESELNALTPLFHSGSPNKEPYMLSGVLQDSSSFELPRSKVIPSEDLQRQLFPFIEGFFPGKEDWNIWIENVMAGRPEDTNRPKELQASYPRVSYPAIRLLLLLARLRMIILQDYAVLMAGEDDTGERRLDVSHTFALQHPVFSSLEFRTFASKLRESTGTGSAQLTQQPDGDDAEAGVGVAEMREGSPMGEESVVQHMVQQEVPPEESQAPIPKMLSTDDCVSDKQGGQHNNDDTSSSRIIDVEKDLENREFALLRPVLLLLNEKITSLEQEKQKLATRNQQLQDQLDIATRTMMRPSPPPPPPLPLIPPPPIPLPSPPSPLSPQPVSSIQSLIHDLSLQALHEKVATLEEEKKEAYEFATEAIKVSHALNERVMELQELIEGMCTMQAEAEARIASDNLKQLQDQHMLLRYQVDIMRRQIVANERMAALSPSSSLSSTASSSSSLSSSSNSPSDNNSSSSSSSSSSSNGSNVNSNSSNVSSNRSDHPPVKSHQSQPSGTTSSSSSSRGRPPHHQAQNHHSHQHQHTTSNIDLNRKRKISDKEMEDVEEEQQHQPKKRDYLSVTGSKQMLKSIDSHMDDSDVSRPPSAARSLVSALSSTLALIITAATGTTTMSKLSAAPNLASVSTRTVIPVSVARREQQSIFTLKPAPRSTPTQQSDPASRPQSTSAPSRPPTLMSIEVSSHTSSTGPSSSSSSSLQNAAAQNKSGDHQSKNTGSENDGEEGSEVGKLDEDRLQNAPLHVQNGRGADGRFSDTTLIEYRKYQVHFKEWCIRKRYADGDNVTKDKFLAYAKEVTAREAYEDEANPHLSIRPVFGNYGANRHGRVSPTSMRKRLGAIQFLHWEQCHQKGLTSNLDEVKQEVAALMEEYRELSKNVVTRRASTASKKKNDGRDSSGKNKLLAIRPERGLGDAPPSTRELRLTRSSAATAATAVVGSSRSAQPSRSNAASAISSKITSTPISKPTLTSTSAPTTALAHILRATPASVSAPPTSATTSKSNNSITTSKPTSTSISTPTSTSIPTSSSESNIVFAGSVSAATLRSRLLSDLTTTPTASALSSAPISGSNLNPTSTLSSISNFASNLILNMASTSASTSRNTFASIPSPSVSAATALAPTSAPVTASVPTPVSAYVSSPLASKATSLQINNQVSKAGQASIANAKPDNTSGVAQDDHDTTIPAADDGRSNVVPNAKTILRHRVHQALWNEWCARKNCEDGDHVTLEKLIKYAMELSAERPFEDKANPHLSVRPLFYKKKPGMEPTRVSRRALAQYVTSVRALHREQCAKDGSTPSKEIAGGHRIAAILQDYEKLLKRDSDKKSGAFAGGNYSQGHEKGDDVDDDLSGDLSEVQNDILSENPEYQLDDHDNSQDEEDDQENQVDQDEQENQDNTERLSSCTVTTLVGLRKSMQALWTTAWKSPSIYMWRTAHQHRLHSALNYFTDFKHDFSKILPTHLHLVHVWSENNQTLFTTGIAITKTFWKEHEGHERYSIILREREVEMCPVGALAFFLLAIWTNKSSLPALHTEDWRSTPMHSLSTKLFSESELDPSPEALDSSFNSSPLHRLTPLFLPTAQNLGSYMLTASFSENAAFQLPRDRVLPPAELQRELFPFIEDFFPDNADWRIWIDNIMMDRPLETNRPEKVRSYYRAADFPAIRLMRVLARLRKVILQDFAVMMTCEGDGGECQSRAECECAVQHPVFSTPAFRTFAR</sequence>
<feature type="compositionally biased region" description="Basic and acidic residues" evidence="3">
    <location>
        <begin position="1389"/>
        <end position="1399"/>
    </location>
</feature>
<dbReference type="InterPro" id="IPR010998">
    <property type="entry name" value="Integrase_recombinase_N"/>
</dbReference>
<name>A0A9P5S5H9_9FUNG</name>
<feature type="compositionally biased region" description="Basic and acidic residues" evidence="3">
    <location>
        <begin position="1725"/>
        <end position="1734"/>
    </location>
</feature>
<dbReference type="InterPro" id="IPR033489">
    <property type="entry name" value="RBBP6"/>
</dbReference>
<organism evidence="4 5">
    <name type="scientific">Linnemannia schmuckeri</name>
    <dbReference type="NCBI Taxonomy" id="64567"/>
    <lineage>
        <taxon>Eukaryota</taxon>
        <taxon>Fungi</taxon>
        <taxon>Fungi incertae sedis</taxon>
        <taxon>Mucoromycota</taxon>
        <taxon>Mortierellomycotina</taxon>
        <taxon>Mortierellomycetes</taxon>
        <taxon>Mortierellales</taxon>
        <taxon>Mortierellaceae</taxon>
        <taxon>Linnemannia</taxon>
    </lineage>
</organism>
<dbReference type="Proteomes" id="UP000748756">
    <property type="component" value="Unassembled WGS sequence"/>
</dbReference>
<dbReference type="Gene3D" id="1.10.150.130">
    <property type="match status" value="1"/>
</dbReference>
<evidence type="ECO:0000256" key="1">
    <source>
        <dbReference type="ARBA" id="ARBA00023125"/>
    </source>
</evidence>
<evidence type="ECO:0000256" key="2">
    <source>
        <dbReference type="SAM" id="Coils"/>
    </source>
</evidence>